<evidence type="ECO:0000313" key="1">
    <source>
        <dbReference type="EMBL" id="MDI2593559.1"/>
    </source>
</evidence>
<dbReference type="Proteomes" id="UP001159100">
    <property type="component" value="Unassembled WGS sequence"/>
</dbReference>
<protein>
    <submittedName>
        <fullName evidence="1">Uncharacterized protein</fullName>
    </submittedName>
</protein>
<name>A0ABT6QRN1_9PSED</name>
<keyword evidence="2" id="KW-1185">Reference proteome</keyword>
<dbReference type="RefSeq" id="WP_282316432.1">
    <property type="nucleotide sequence ID" value="NZ_JARBWL010000002.1"/>
</dbReference>
<evidence type="ECO:0000313" key="2">
    <source>
        <dbReference type="Proteomes" id="UP001159100"/>
    </source>
</evidence>
<sequence>MESFESYRGVKTCTDLGKERLARAKAQLAVTPRARVALVSPASVRSANAKEPATTNPTRELDAMVLGNTLVGYGDNISLENMMIIENLIKFSKLEADRETRDNLHPAAWHRAFLVCMEQMGCSVPIQASVEFRKRSASGTMKNVVTAIVKAGVDAAKAAIPGATVLAAVADSTLAALEKEPELIQVFNYEVTKVKGMKLALLPCEQTKNGLIIVSCSSINQDSAVVGGGVLFLDLKITSLDIYQGSNFLAFNPAAYAEVKDDIEYVLGQHRREVLARRFPRRRS</sequence>
<accession>A0ABT6QRN1</accession>
<dbReference type="EMBL" id="JARBWL010000002">
    <property type="protein sequence ID" value="MDI2593559.1"/>
    <property type="molecule type" value="Genomic_DNA"/>
</dbReference>
<gene>
    <name evidence="1" type="ORF">POF45_19320</name>
</gene>
<proteinExistence type="predicted"/>
<organism evidence="1 2">
    <name type="scientific">Pseudomonas fungipugnans</name>
    <dbReference type="NCBI Taxonomy" id="3024217"/>
    <lineage>
        <taxon>Bacteria</taxon>
        <taxon>Pseudomonadati</taxon>
        <taxon>Pseudomonadota</taxon>
        <taxon>Gammaproteobacteria</taxon>
        <taxon>Pseudomonadales</taxon>
        <taxon>Pseudomonadaceae</taxon>
        <taxon>Pseudomonas</taxon>
    </lineage>
</organism>
<comment type="caution">
    <text evidence="1">The sequence shown here is derived from an EMBL/GenBank/DDBJ whole genome shotgun (WGS) entry which is preliminary data.</text>
</comment>
<reference evidence="1 2" key="1">
    <citation type="submission" date="2023-02" db="EMBL/GenBank/DDBJ databases">
        <title>Pseudomonas chrutzelriedensis sp. nov., a potently antifungal strain isolated from moss.</title>
        <authorList>
            <person name="Schnyder A."/>
            <person name="Kalawong R."/>
            <person name="Eberl L."/>
            <person name="Agnoli K."/>
        </authorList>
    </citation>
    <scope>NUCLEOTIDE SEQUENCE [LARGE SCALE GENOMIC DNA]</scope>
    <source>
        <strain evidence="1 2">681</strain>
    </source>
</reference>